<dbReference type="Pfam" id="PF00067">
    <property type="entry name" value="p450"/>
    <property type="match status" value="1"/>
</dbReference>
<keyword evidence="8 11" id="KW-0408">Iron</keyword>
<evidence type="ECO:0000256" key="1">
    <source>
        <dbReference type="ARBA" id="ARBA00001971"/>
    </source>
</evidence>
<reference evidence="13" key="1">
    <citation type="journal article" date="2015" name="Science">
        <title>Six enzymes from mayapple that complete the biosynthetic pathway to the etoposide aglycone.</title>
        <authorList>
            <person name="Lau W."/>
            <person name="Sattely E.S."/>
        </authorList>
    </citation>
    <scope>NUCLEOTIDE SEQUENCE</scope>
</reference>
<evidence type="ECO:0000256" key="4">
    <source>
        <dbReference type="ARBA" id="ARBA00010617"/>
    </source>
</evidence>
<dbReference type="InterPro" id="IPR036396">
    <property type="entry name" value="Cyt_P450_sf"/>
</dbReference>
<dbReference type="AlphaFoldDB" id="A0A0N9HR00"/>
<dbReference type="FunFam" id="1.10.630.10:FF:000011">
    <property type="entry name" value="Cytochrome P450 83B1"/>
    <property type="match status" value="1"/>
</dbReference>
<protein>
    <submittedName>
        <fullName evidence="13">Cytochrome P450</fullName>
    </submittedName>
</protein>
<comment type="pathway">
    <text evidence="3">Aromatic compound metabolism; phenylpropanoid biosynthesis.</text>
</comment>
<dbReference type="GO" id="GO:0016705">
    <property type="term" value="F:oxidoreductase activity, acting on paired donors, with incorporation or reduction of molecular oxygen"/>
    <property type="evidence" value="ECO:0007669"/>
    <property type="project" value="InterPro"/>
</dbReference>
<comment type="similarity">
    <text evidence="4 12">Belongs to the cytochrome P450 family.</text>
</comment>
<sequence>MGYLIAIALGVITASLFHLYTKNGRRRLPPSPWGLPVFGHLHLLGELPHRSLENLSNKFGPIMYLRLGQFPTIVCSSPAAAELVLKTHDPIFASRPKSQAVNHFFYGQKNLAWGEYGPRWRNLRKLCTLELLSSSKIESMKPKRKEDVNNLIRWLVDASKVHSVVDVSVKVESLIEDITYGMIFGHKDGRFDFKSSVQEIMKLAGAFNLADYVPVLGVFDLQGLGGRIKAVSKQVDGYLESIIEEHVRDASTGGKDHQHLDFIDVMLSLTESKNGQLEQLDRDTMKAVVLDMIVGAMDTTTTAIIWALSELFKHPKAMKKVQAELEDVVREDRMVQESDLVKLDYLDAVIKESMRLHPVAPLLLPHESMEDLSINGYYIPKKCRVIVNTWTIGRDARVWSENVNEFYPERFMQTNMDFKGHDLRFTPFGSGRRGCPGQQLGAIIVQLVVAQLVHCFNWELPNGMLHGDLDMNEKFGVTMTRATHLLAIPTIRFRSNSLSKF</sequence>
<evidence type="ECO:0000256" key="8">
    <source>
        <dbReference type="ARBA" id="ARBA00023004"/>
    </source>
</evidence>
<evidence type="ECO:0000256" key="10">
    <source>
        <dbReference type="ARBA" id="ARBA00023136"/>
    </source>
</evidence>
<dbReference type="EMBL" id="KT390181">
    <property type="protein sequence ID" value="ALG05143.1"/>
    <property type="molecule type" value="mRNA"/>
</dbReference>
<name>A0A0N9HR00_SINHE</name>
<organism evidence="13">
    <name type="scientific">Sinopodophyllum hexandrum</name>
    <name type="common">Himalayan may apple</name>
    <name type="synonym">Podophyllum hexandrum</name>
    <dbReference type="NCBI Taxonomy" id="93608"/>
    <lineage>
        <taxon>Eukaryota</taxon>
        <taxon>Viridiplantae</taxon>
        <taxon>Streptophyta</taxon>
        <taxon>Embryophyta</taxon>
        <taxon>Tracheophyta</taxon>
        <taxon>Spermatophyta</taxon>
        <taxon>Magnoliopsida</taxon>
        <taxon>Ranunculales</taxon>
        <taxon>Berberidaceae</taxon>
        <taxon>Podophylloideae</taxon>
        <taxon>Podophylleae</taxon>
        <taxon>Sinopodophyllum</taxon>
    </lineage>
</organism>
<evidence type="ECO:0000256" key="11">
    <source>
        <dbReference type="PIRSR" id="PIRSR602401-1"/>
    </source>
</evidence>
<evidence type="ECO:0000256" key="2">
    <source>
        <dbReference type="ARBA" id="ARBA00004370"/>
    </source>
</evidence>
<dbReference type="CDD" id="cd11072">
    <property type="entry name" value="CYP71-like"/>
    <property type="match status" value="1"/>
</dbReference>
<evidence type="ECO:0000256" key="3">
    <source>
        <dbReference type="ARBA" id="ARBA00004928"/>
    </source>
</evidence>
<feature type="binding site" description="axial binding residue" evidence="11">
    <location>
        <position position="435"/>
    </location>
    <ligand>
        <name>heme</name>
        <dbReference type="ChEBI" id="CHEBI:30413"/>
    </ligand>
    <ligandPart>
        <name>Fe</name>
        <dbReference type="ChEBI" id="CHEBI:18248"/>
    </ligandPart>
</feature>
<dbReference type="PRINTS" id="PR00385">
    <property type="entry name" value="P450"/>
</dbReference>
<dbReference type="GO" id="GO:0005506">
    <property type="term" value="F:iron ion binding"/>
    <property type="evidence" value="ECO:0007669"/>
    <property type="project" value="InterPro"/>
</dbReference>
<dbReference type="GO" id="GO:0016020">
    <property type="term" value="C:membrane"/>
    <property type="evidence" value="ECO:0007669"/>
    <property type="project" value="UniProtKB-SubCell"/>
</dbReference>
<evidence type="ECO:0000256" key="9">
    <source>
        <dbReference type="ARBA" id="ARBA00023033"/>
    </source>
</evidence>
<keyword evidence="10" id="KW-0472">Membrane</keyword>
<dbReference type="SUPFAM" id="SSF48264">
    <property type="entry name" value="Cytochrome P450"/>
    <property type="match status" value="1"/>
</dbReference>
<comment type="cofactor">
    <cofactor evidence="1 11">
        <name>heme</name>
        <dbReference type="ChEBI" id="CHEBI:30413"/>
    </cofactor>
</comment>
<dbReference type="PROSITE" id="PS00086">
    <property type="entry name" value="CYTOCHROME_P450"/>
    <property type="match status" value="1"/>
</dbReference>
<keyword evidence="6 11" id="KW-0479">Metal-binding</keyword>
<keyword evidence="9 12" id="KW-0503">Monooxygenase</keyword>
<dbReference type="PRINTS" id="PR00463">
    <property type="entry name" value="EP450I"/>
</dbReference>
<evidence type="ECO:0000256" key="6">
    <source>
        <dbReference type="ARBA" id="ARBA00022723"/>
    </source>
</evidence>
<gene>
    <name evidence="13" type="primary">CYP16</name>
</gene>
<dbReference type="PANTHER" id="PTHR47943:SF9">
    <property type="entry name" value="CYTOCHROME P450"/>
    <property type="match status" value="1"/>
</dbReference>
<keyword evidence="5 11" id="KW-0349">Heme</keyword>
<evidence type="ECO:0000256" key="5">
    <source>
        <dbReference type="ARBA" id="ARBA00022617"/>
    </source>
</evidence>
<dbReference type="InterPro" id="IPR002401">
    <property type="entry name" value="Cyt_P450_E_grp-I"/>
</dbReference>
<evidence type="ECO:0000256" key="12">
    <source>
        <dbReference type="RuleBase" id="RU000461"/>
    </source>
</evidence>
<proteinExistence type="evidence at transcript level"/>
<dbReference type="Gene3D" id="1.10.630.10">
    <property type="entry name" value="Cytochrome P450"/>
    <property type="match status" value="1"/>
</dbReference>
<dbReference type="GO" id="GO:0020037">
    <property type="term" value="F:heme binding"/>
    <property type="evidence" value="ECO:0007669"/>
    <property type="project" value="InterPro"/>
</dbReference>
<dbReference type="GO" id="GO:0009699">
    <property type="term" value="P:phenylpropanoid biosynthetic process"/>
    <property type="evidence" value="ECO:0007669"/>
    <property type="project" value="UniProtKB-UniPathway"/>
</dbReference>
<dbReference type="InterPro" id="IPR017972">
    <property type="entry name" value="Cyt_P450_CS"/>
</dbReference>
<evidence type="ECO:0000256" key="7">
    <source>
        <dbReference type="ARBA" id="ARBA00023002"/>
    </source>
</evidence>
<keyword evidence="7 12" id="KW-0560">Oxidoreductase</keyword>
<evidence type="ECO:0000313" key="13">
    <source>
        <dbReference type="EMBL" id="ALG05143.1"/>
    </source>
</evidence>
<dbReference type="PANTHER" id="PTHR47943">
    <property type="entry name" value="CYTOCHROME P450 93A3-LIKE"/>
    <property type="match status" value="1"/>
</dbReference>
<comment type="subcellular location">
    <subcellularLocation>
        <location evidence="2">Membrane</location>
    </subcellularLocation>
</comment>
<dbReference type="GO" id="GO:0004497">
    <property type="term" value="F:monooxygenase activity"/>
    <property type="evidence" value="ECO:0007669"/>
    <property type="project" value="UniProtKB-KW"/>
</dbReference>
<accession>A0A0N9HR00</accession>
<dbReference type="UniPathway" id="UPA00711"/>
<dbReference type="InterPro" id="IPR001128">
    <property type="entry name" value="Cyt_P450"/>
</dbReference>